<name>A0A0V1AIM2_TRISP</name>
<dbReference type="Proteomes" id="UP000054776">
    <property type="component" value="Unassembled WGS sequence"/>
</dbReference>
<protein>
    <submittedName>
        <fullName evidence="1">Uncharacterized protein</fullName>
    </submittedName>
</protein>
<dbReference type="EMBL" id="JYDH01001511">
    <property type="protein sequence ID" value="KRY24687.1"/>
    <property type="molecule type" value="Genomic_DNA"/>
</dbReference>
<accession>A0A0V1AIM2</accession>
<comment type="caution">
    <text evidence="1">The sequence shown here is derived from an EMBL/GenBank/DDBJ whole genome shotgun (WGS) entry which is preliminary data.</text>
</comment>
<reference evidence="1 2" key="1">
    <citation type="submission" date="2015-01" db="EMBL/GenBank/DDBJ databases">
        <title>Evolution of Trichinella species and genotypes.</title>
        <authorList>
            <person name="Korhonen P.K."/>
            <person name="Edoardo P."/>
            <person name="Giuseppe L.R."/>
            <person name="Gasser R.B."/>
        </authorList>
    </citation>
    <scope>NUCLEOTIDE SEQUENCE [LARGE SCALE GENOMIC DNA]</scope>
    <source>
        <strain evidence="1">ISS3</strain>
    </source>
</reference>
<organism evidence="1 2">
    <name type="scientific">Trichinella spiralis</name>
    <name type="common">Trichina worm</name>
    <dbReference type="NCBI Taxonomy" id="6334"/>
    <lineage>
        <taxon>Eukaryota</taxon>
        <taxon>Metazoa</taxon>
        <taxon>Ecdysozoa</taxon>
        <taxon>Nematoda</taxon>
        <taxon>Enoplea</taxon>
        <taxon>Dorylaimia</taxon>
        <taxon>Trichinellida</taxon>
        <taxon>Trichinellidae</taxon>
        <taxon>Trichinella</taxon>
    </lineage>
</organism>
<keyword evidence="2" id="KW-1185">Reference proteome</keyword>
<dbReference type="InParanoid" id="A0A0V1AIM2"/>
<gene>
    <name evidence="1" type="ORF">T01_13464</name>
</gene>
<evidence type="ECO:0000313" key="1">
    <source>
        <dbReference type="EMBL" id="KRY24687.1"/>
    </source>
</evidence>
<proteinExistence type="predicted"/>
<dbReference type="AlphaFoldDB" id="A0A0V1AIM2"/>
<sequence length="32" mass="3691">MRAASFVSCISYKDPTYTLHCVYPFSRLIFSS</sequence>
<evidence type="ECO:0000313" key="2">
    <source>
        <dbReference type="Proteomes" id="UP000054776"/>
    </source>
</evidence>